<evidence type="ECO:0000313" key="3">
    <source>
        <dbReference type="Proteomes" id="UP000242877"/>
    </source>
</evidence>
<feature type="region of interest" description="Disordered" evidence="1">
    <location>
        <begin position="549"/>
        <end position="611"/>
    </location>
</feature>
<accession>A0A167VJM9</accession>
<feature type="compositionally biased region" description="Polar residues" evidence="1">
    <location>
        <begin position="894"/>
        <end position="903"/>
    </location>
</feature>
<sequence>MQEPNTSLASGTSINADIYGIGGITPRQSQSITHNIAGPSRSLTRSNSQTSQSTSPARIIPDSNPATTHKIKCQHTGLTSLDNTDGFDGNCRSEGCKAVDKMYTYQNEYPPLPARHPDHHYNPAEAFCIASPSISTLEVPNTSAATQVITSQPTRRPSQLSMMGTDMIDTPAAKDSNRDQNSAYLANRCNRTQSIAAAKNQATHASSIASNSVLAYCGEEQAHSNAIGLDSIRTDGVEGDNGDYGRYANCETSATYPCQIPMRQFELQQLPSHEASRRSHNFYHSFSSRGAFELRPGESVVVIQQQTKHEGQYYHADASNVDMHQSTENAKVNLISSHERLSVTELPDRDIQHGVEYRKENREDSQPSKFNPWSSHFSQLHQDHYRQHLLQSNCLESKDPSETIYSEGKRSTLQIPSSRETTCRSSLAIGNTTKSSDLSDVPVTITSAREAPAKMLTKAFLSDREEFLKLQACEPIIEYTSYKTSPSLAFTSGAPHHAEIASVKSSGSLINQHGREYSDSLLRGTPRQDFDDMRYNPLRSHPVQARIGSRPIHSRSTSYSSVQQKHTPAKNIHTVSSHQDLQQYRRLEKSPSQPNMIGSSTSVSSKRLPAMAKGDRENIITRTLTPLKGHSFLHRSDGKKPKKSLSMTPLTAGRAPKEVTCGEKIDAVTDSVRSSSHRPRDLWKREQSTDGGAHLSRSTTTSKRVKDLHRRACVSPLKISFPNELVGDVAVPIYPGSDSTISSRLYYSCNEDTMNNDSVMTLPSGGKHSMDGMLSFSNKSSPLLSEYESSSDVPTSDEEEVQICEAKIESARRVRHRRVNAVEIKQIDIKPRLPPTPPMHPIQAPISPAHRFIPHSIPRRLQKRNMDALNRFMIRRSPSDPVHTPLTPPEEGQLSHSASNSSFPRRPVLRHGFAFRHSHSCPSSNVNSPSMPSLPEAEVNQMREHMRSASSSDSNQSSWSQGSDDSLNTFVDLKDASFNFN</sequence>
<organism evidence="2 3">
    <name type="scientific">Ascosphaera apis ARSEF 7405</name>
    <dbReference type="NCBI Taxonomy" id="392613"/>
    <lineage>
        <taxon>Eukaryota</taxon>
        <taxon>Fungi</taxon>
        <taxon>Dikarya</taxon>
        <taxon>Ascomycota</taxon>
        <taxon>Pezizomycotina</taxon>
        <taxon>Eurotiomycetes</taxon>
        <taxon>Eurotiomycetidae</taxon>
        <taxon>Onygenales</taxon>
        <taxon>Ascosphaeraceae</taxon>
        <taxon>Ascosphaera</taxon>
    </lineage>
</organism>
<keyword evidence="3" id="KW-1185">Reference proteome</keyword>
<feature type="compositionally biased region" description="Polar residues" evidence="1">
    <location>
        <begin position="554"/>
        <end position="566"/>
    </location>
</feature>
<feature type="compositionally biased region" description="Low complexity" evidence="1">
    <location>
        <begin position="40"/>
        <end position="55"/>
    </location>
</feature>
<comment type="caution">
    <text evidence="2">The sequence shown here is derived from an EMBL/GenBank/DDBJ whole genome shotgun (WGS) entry which is preliminary data.</text>
</comment>
<feature type="compositionally biased region" description="Polar residues" evidence="1">
    <location>
        <begin position="590"/>
        <end position="605"/>
    </location>
</feature>
<name>A0A167VJM9_9EURO</name>
<feature type="compositionally biased region" description="Basic and acidic residues" evidence="1">
    <location>
        <begin position="678"/>
        <end position="688"/>
    </location>
</feature>
<feature type="region of interest" description="Disordered" evidence="1">
    <location>
        <begin position="37"/>
        <end position="68"/>
    </location>
</feature>
<evidence type="ECO:0000313" key="2">
    <source>
        <dbReference type="EMBL" id="KZZ87626.1"/>
    </source>
</evidence>
<reference evidence="2 3" key="1">
    <citation type="journal article" date="2016" name="Genome Biol. Evol.">
        <title>Divergent and convergent evolution of fungal pathogenicity.</title>
        <authorList>
            <person name="Shang Y."/>
            <person name="Xiao G."/>
            <person name="Zheng P."/>
            <person name="Cen K."/>
            <person name="Zhan S."/>
            <person name="Wang C."/>
        </authorList>
    </citation>
    <scope>NUCLEOTIDE SEQUENCE [LARGE SCALE GENOMIC DNA]</scope>
    <source>
        <strain evidence="2 3">ARSEF 7405</strain>
    </source>
</reference>
<evidence type="ECO:0000256" key="1">
    <source>
        <dbReference type="SAM" id="MobiDB-lite"/>
    </source>
</evidence>
<protein>
    <submittedName>
        <fullName evidence="2">Uncharacterized protein</fullName>
    </submittedName>
</protein>
<dbReference type="EMBL" id="AZGZ01000032">
    <property type="protein sequence ID" value="KZZ87626.1"/>
    <property type="molecule type" value="Genomic_DNA"/>
</dbReference>
<dbReference type="AlphaFoldDB" id="A0A167VJM9"/>
<proteinExistence type="predicted"/>
<dbReference type="OrthoDB" id="10573306at2759"/>
<dbReference type="Proteomes" id="UP000242877">
    <property type="component" value="Unassembled WGS sequence"/>
</dbReference>
<feature type="compositionally biased region" description="Polar residues" evidence="1">
    <location>
        <begin position="573"/>
        <end position="582"/>
    </location>
</feature>
<feature type="region of interest" description="Disordered" evidence="1">
    <location>
        <begin position="670"/>
        <end position="703"/>
    </location>
</feature>
<feature type="compositionally biased region" description="Low complexity" evidence="1">
    <location>
        <begin position="948"/>
        <end position="966"/>
    </location>
</feature>
<feature type="compositionally biased region" description="Low complexity" evidence="1">
    <location>
        <begin position="920"/>
        <end position="935"/>
    </location>
</feature>
<feature type="region of interest" description="Disordered" evidence="1">
    <location>
        <begin position="920"/>
        <end position="966"/>
    </location>
</feature>
<feature type="region of interest" description="Disordered" evidence="1">
    <location>
        <begin position="874"/>
        <end position="905"/>
    </location>
</feature>
<gene>
    <name evidence="2" type="ORF">AAP_05537</name>
</gene>
<dbReference type="VEuPathDB" id="FungiDB:AAP_05537"/>